<protein>
    <submittedName>
        <fullName evidence="2">Alkylhydroperoxidase/carboxymuconolactone decarboxylase family protein YurZ</fullName>
    </submittedName>
</protein>
<dbReference type="SUPFAM" id="SSF69118">
    <property type="entry name" value="AhpD-like"/>
    <property type="match status" value="1"/>
</dbReference>
<dbReference type="InterPro" id="IPR003779">
    <property type="entry name" value="CMD-like"/>
</dbReference>
<dbReference type="PANTHER" id="PTHR33930">
    <property type="entry name" value="ALKYL HYDROPEROXIDE REDUCTASE AHPD"/>
    <property type="match status" value="1"/>
</dbReference>
<dbReference type="Proteomes" id="UP000237381">
    <property type="component" value="Unassembled WGS sequence"/>
</dbReference>
<keyword evidence="3" id="KW-1185">Reference proteome</keyword>
<reference evidence="2 3" key="1">
    <citation type="submission" date="2018-01" db="EMBL/GenBank/DDBJ databases">
        <title>Genomic Encyclopedia of Type Strains, Phase III (KMG-III): the genomes of soil and plant-associated and newly described type strains.</title>
        <authorList>
            <person name="Whitman W."/>
        </authorList>
    </citation>
    <scope>NUCLEOTIDE SEQUENCE [LARGE SCALE GENOMIC DNA]</scope>
    <source>
        <strain evidence="2 3">JCM 18070</strain>
    </source>
</reference>
<evidence type="ECO:0000313" key="2">
    <source>
        <dbReference type="EMBL" id="POR47974.1"/>
    </source>
</evidence>
<accession>A0A2S4LZT1</accession>
<dbReference type="Pfam" id="PF02627">
    <property type="entry name" value="CMD"/>
    <property type="match status" value="1"/>
</dbReference>
<dbReference type="RefSeq" id="WP_103706644.1">
    <property type="nucleotide sequence ID" value="NZ_PQGA01000016.1"/>
</dbReference>
<dbReference type="GO" id="GO:0051920">
    <property type="term" value="F:peroxiredoxin activity"/>
    <property type="evidence" value="ECO:0007669"/>
    <property type="project" value="InterPro"/>
</dbReference>
<name>A0A2S4LZT1_9BURK</name>
<dbReference type="EMBL" id="PQGA01000016">
    <property type="protein sequence ID" value="POR47974.1"/>
    <property type="molecule type" value="Genomic_DNA"/>
</dbReference>
<keyword evidence="2" id="KW-0575">Peroxidase</keyword>
<dbReference type="OrthoDB" id="3824300at2"/>
<gene>
    <name evidence="2" type="ORF">B0G62_116124</name>
</gene>
<sequence length="133" mass="14633">MTIDTHSEDPATPVCDAMRQSGAWNPLWDPFAQLDAAWTEQFMALAVVPHEVLDPKTIEFLSIAVNAACTHMYAPGVRRHIRRALDLGATPEEIVAVLQGVVTMGIHSMSLGAPILLEELERRGHRPKQQAEA</sequence>
<dbReference type="Gene3D" id="1.20.1290.10">
    <property type="entry name" value="AhpD-like"/>
    <property type="match status" value="1"/>
</dbReference>
<evidence type="ECO:0000259" key="1">
    <source>
        <dbReference type="Pfam" id="PF02627"/>
    </source>
</evidence>
<feature type="domain" description="Carboxymuconolactone decarboxylase-like" evidence="1">
    <location>
        <begin position="37"/>
        <end position="103"/>
    </location>
</feature>
<organism evidence="2 3">
    <name type="scientific">Paraburkholderia eburnea</name>
    <dbReference type="NCBI Taxonomy" id="1189126"/>
    <lineage>
        <taxon>Bacteria</taxon>
        <taxon>Pseudomonadati</taxon>
        <taxon>Pseudomonadota</taxon>
        <taxon>Betaproteobacteria</taxon>
        <taxon>Burkholderiales</taxon>
        <taxon>Burkholderiaceae</taxon>
        <taxon>Paraburkholderia</taxon>
    </lineage>
</organism>
<keyword evidence="2" id="KW-0560">Oxidoreductase</keyword>
<evidence type="ECO:0000313" key="3">
    <source>
        <dbReference type="Proteomes" id="UP000237381"/>
    </source>
</evidence>
<dbReference type="InterPro" id="IPR029032">
    <property type="entry name" value="AhpD-like"/>
</dbReference>
<dbReference type="PANTHER" id="PTHR33930:SF2">
    <property type="entry name" value="BLR3452 PROTEIN"/>
    <property type="match status" value="1"/>
</dbReference>
<proteinExistence type="predicted"/>
<comment type="caution">
    <text evidence="2">The sequence shown here is derived from an EMBL/GenBank/DDBJ whole genome shotgun (WGS) entry which is preliminary data.</text>
</comment>
<dbReference type="AlphaFoldDB" id="A0A2S4LZT1"/>